<name>A0A1H6FB47_9GAMM</name>
<evidence type="ECO:0000313" key="2">
    <source>
        <dbReference type="Proteomes" id="UP000236724"/>
    </source>
</evidence>
<evidence type="ECO:0000313" key="1">
    <source>
        <dbReference type="EMBL" id="SEH06601.1"/>
    </source>
</evidence>
<accession>A0A1H6FB47</accession>
<reference evidence="1 2" key="1">
    <citation type="submission" date="2016-10" db="EMBL/GenBank/DDBJ databases">
        <authorList>
            <person name="de Groot N.N."/>
        </authorList>
    </citation>
    <scope>NUCLEOTIDE SEQUENCE [LARGE SCALE GENOMIC DNA]</scope>
    <source>
        <strain evidence="1">MBHS1</strain>
    </source>
</reference>
<dbReference type="AlphaFoldDB" id="A0A1H6FB47"/>
<dbReference type="Proteomes" id="UP000236724">
    <property type="component" value="Unassembled WGS sequence"/>
</dbReference>
<keyword evidence="2" id="KW-1185">Reference proteome</keyword>
<proteinExistence type="predicted"/>
<protein>
    <recommendedName>
        <fullName evidence="3">DUF2290 domain-containing protein</fullName>
    </recommendedName>
</protein>
<dbReference type="InterPro" id="IPR018742">
    <property type="entry name" value="DUF2290"/>
</dbReference>
<dbReference type="EMBL" id="FMSV02000501">
    <property type="protein sequence ID" value="SEH06601.1"/>
    <property type="molecule type" value="Genomic_DNA"/>
</dbReference>
<gene>
    <name evidence="1" type="ORF">MBHS_02465</name>
</gene>
<sequence>MLQPNIIYKQIQEITSKLIEVSLSVEQNFPSNQNGVISYSGINDISIAMKNLAYEEVYKKLEETKNYNIKMIDGALIQLLYKYENKELISHRLAFFPSPNLESFQNEPELYENDELYTDILAKNIVTFPIRFDYDPKNFKELEHPRTHVTFGQYKNCRIPVSNPLTPELFINFILRNFYNTAFIRYTDNFPVSHSYFNRTITDKEKGVFHLGIYQ</sequence>
<organism evidence="1 2">
    <name type="scientific">Candidatus Venteria ishoeyi</name>
    <dbReference type="NCBI Taxonomy" id="1899563"/>
    <lineage>
        <taxon>Bacteria</taxon>
        <taxon>Pseudomonadati</taxon>
        <taxon>Pseudomonadota</taxon>
        <taxon>Gammaproteobacteria</taxon>
        <taxon>Thiotrichales</taxon>
        <taxon>Thiotrichaceae</taxon>
        <taxon>Venteria</taxon>
    </lineage>
</organism>
<evidence type="ECO:0008006" key="3">
    <source>
        <dbReference type="Google" id="ProtNLM"/>
    </source>
</evidence>
<dbReference type="OrthoDB" id="5190544at2"/>
<dbReference type="RefSeq" id="WP_103920358.1">
    <property type="nucleotide sequence ID" value="NZ_FMSV02000501.1"/>
</dbReference>
<dbReference type="Pfam" id="PF10053">
    <property type="entry name" value="DUF2290"/>
    <property type="match status" value="1"/>
</dbReference>